<evidence type="ECO:0000256" key="1">
    <source>
        <dbReference type="ARBA" id="ARBA00022723"/>
    </source>
</evidence>
<dbReference type="EMBL" id="RCML01001715">
    <property type="protein sequence ID" value="KAG2960790.1"/>
    <property type="molecule type" value="Genomic_DNA"/>
</dbReference>
<comment type="caution">
    <text evidence="5">The sequence shown here is derived from an EMBL/GenBank/DDBJ whole genome shotgun (WGS) entry which is preliminary data.</text>
</comment>
<evidence type="ECO:0000313" key="5">
    <source>
        <dbReference type="EMBL" id="KAG2821782.1"/>
    </source>
</evidence>
<evidence type="ECO:0000256" key="3">
    <source>
        <dbReference type="ARBA" id="ARBA00022833"/>
    </source>
</evidence>
<accession>A0A8T0Y4T8</accession>
<dbReference type="EMBL" id="RCMK01001780">
    <property type="protein sequence ID" value="KAG2888496.1"/>
    <property type="molecule type" value="Genomic_DNA"/>
</dbReference>
<feature type="domain" description="FLYWCH-type" evidence="4">
    <location>
        <begin position="3"/>
        <end position="43"/>
    </location>
</feature>
<dbReference type="Proteomes" id="UP000774804">
    <property type="component" value="Unassembled WGS sequence"/>
</dbReference>
<reference evidence="5" key="1">
    <citation type="submission" date="2018-10" db="EMBL/GenBank/DDBJ databases">
        <title>Effector identification in a new, highly contiguous assembly of the strawberry crown rot pathogen Phytophthora cactorum.</title>
        <authorList>
            <person name="Armitage A.D."/>
            <person name="Nellist C.F."/>
            <person name="Bates H."/>
            <person name="Vickerstaff R.J."/>
            <person name="Harrison R.J."/>
        </authorList>
    </citation>
    <scope>NUCLEOTIDE SEQUENCE</scope>
    <source>
        <strain evidence="5">15-7</strain>
        <strain evidence="6">4032</strain>
        <strain evidence="7">4040</strain>
        <strain evidence="8">P415</strain>
        <strain evidence="9">P421</strain>
    </source>
</reference>
<dbReference type="Gene3D" id="2.20.25.240">
    <property type="match status" value="1"/>
</dbReference>
<organism evidence="5 10">
    <name type="scientific">Phytophthora cactorum</name>
    <dbReference type="NCBI Taxonomy" id="29920"/>
    <lineage>
        <taxon>Eukaryota</taxon>
        <taxon>Sar</taxon>
        <taxon>Stramenopiles</taxon>
        <taxon>Oomycota</taxon>
        <taxon>Peronosporomycetes</taxon>
        <taxon>Peronosporales</taxon>
        <taxon>Peronosporaceae</taxon>
        <taxon>Phytophthora</taxon>
    </lineage>
</organism>
<dbReference type="AlphaFoldDB" id="A0A8T0Y4T8"/>
<dbReference type="EMBL" id="RCMG01001694">
    <property type="protein sequence ID" value="KAG2821782.1"/>
    <property type="molecule type" value="Genomic_DNA"/>
</dbReference>
<evidence type="ECO:0000259" key="4">
    <source>
        <dbReference type="Pfam" id="PF04500"/>
    </source>
</evidence>
<dbReference type="InterPro" id="IPR007588">
    <property type="entry name" value="Znf_FLYWCH"/>
</dbReference>
<dbReference type="EMBL" id="RCMV01001934">
    <property type="protein sequence ID" value="KAG3205503.1"/>
    <property type="molecule type" value="Genomic_DNA"/>
</dbReference>
<evidence type="ECO:0000313" key="10">
    <source>
        <dbReference type="Proteomes" id="UP000735874"/>
    </source>
</evidence>
<evidence type="ECO:0000313" key="6">
    <source>
        <dbReference type="EMBL" id="KAG2881094.1"/>
    </source>
</evidence>
<dbReference type="Proteomes" id="UP000735874">
    <property type="component" value="Unassembled WGS sequence"/>
</dbReference>
<proteinExistence type="predicted"/>
<dbReference type="Pfam" id="PF04500">
    <property type="entry name" value="FLYWCH"/>
    <property type="match status" value="1"/>
</dbReference>
<evidence type="ECO:0000313" key="8">
    <source>
        <dbReference type="EMBL" id="KAG2960790.1"/>
    </source>
</evidence>
<keyword evidence="2" id="KW-0863">Zinc-finger</keyword>
<evidence type="ECO:0000313" key="9">
    <source>
        <dbReference type="EMBL" id="KAG3205503.1"/>
    </source>
</evidence>
<name>A0A8T0Y4T8_9STRA</name>
<gene>
    <name evidence="5" type="ORF">PC113_g22424</name>
    <name evidence="6" type="ORF">PC115_g22323</name>
    <name evidence="7" type="ORF">PC117_g24890</name>
    <name evidence="8" type="ORF">PC118_g22329</name>
    <name evidence="9" type="ORF">PC129_g22076</name>
</gene>
<keyword evidence="3" id="KW-0862">Zinc</keyword>
<keyword evidence="1" id="KW-0479">Metal-binding</keyword>
<dbReference type="Proteomes" id="UP000697107">
    <property type="component" value="Unassembled WGS sequence"/>
</dbReference>
<protein>
    <recommendedName>
        <fullName evidence="4">FLYWCH-type domain-containing protein</fullName>
    </recommendedName>
</protein>
<dbReference type="GO" id="GO:0008270">
    <property type="term" value="F:zinc ion binding"/>
    <property type="evidence" value="ECO:0007669"/>
    <property type="project" value="UniProtKB-KW"/>
</dbReference>
<sequence length="195" mass="22076">MEHKNFTYSLKSRYNGTVYYICSHFRSASCPARLIVKPSGAIEEVNQHSCTRPTENVVEATEQMKEVLGSMVASDIAVARSRVWRAAVDYLHRKHGESASLRYMPRHTAVSFVKNVRKELTGGDVFRAIELEPTVFVRPQDKRPFMQFLTSFSEPSPSVQIVVVPSQTSFPTAAESSYRGRQFLFAECECGQSHY</sequence>
<dbReference type="EMBL" id="RCMI01001797">
    <property type="protein sequence ID" value="KAG2881094.1"/>
    <property type="molecule type" value="Genomic_DNA"/>
</dbReference>
<evidence type="ECO:0000256" key="2">
    <source>
        <dbReference type="ARBA" id="ARBA00022771"/>
    </source>
</evidence>
<dbReference type="Proteomes" id="UP000736787">
    <property type="component" value="Unassembled WGS sequence"/>
</dbReference>
<dbReference type="Proteomes" id="UP000760860">
    <property type="component" value="Unassembled WGS sequence"/>
</dbReference>
<evidence type="ECO:0000313" key="7">
    <source>
        <dbReference type="EMBL" id="KAG2888496.1"/>
    </source>
</evidence>